<accession>A0A9Q9AVJ4</accession>
<evidence type="ECO:0000256" key="1">
    <source>
        <dbReference type="ARBA" id="ARBA00022490"/>
    </source>
</evidence>
<feature type="domain" description="COP9 signalosome complex subunit 3 N-terminal helical repeats" evidence="2">
    <location>
        <begin position="33"/>
        <end position="282"/>
    </location>
</feature>
<dbReference type="Pfam" id="PF22788">
    <property type="entry name" value="COP9_hel_rpt"/>
    <property type="match status" value="1"/>
</dbReference>
<evidence type="ECO:0000313" key="4">
    <source>
        <dbReference type="Proteomes" id="UP001056384"/>
    </source>
</evidence>
<protein>
    <submittedName>
        <fullName evidence="3">COP9 signalosome complex subunit 3 protein</fullName>
    </submittedName>
</protein>
<keyword evidence="4" id="KW-1185">Reference proteome</keyword>
<dbReference type="InterPro" id="IPR055089">
    <property type="entry name" value="COP9_N"/>
</dbReference>
<dbReference type="Proteomes" id="UP001056384">
    <property type="component" value="Chromosome 8"/>
</dbReference>
<sequence length="474" mass="52904">MADLLPVLLSFPPEKAATTPKTYDKAIHDFIKSLGDIKDVAYTKNVDKDNVLDQLDPAVNSIAYLRTLVRQILATKDPKCIATLEEQAAVFFGTFDPVQIRYAGDEFVILWDWMYGTLYENGQTDLTPLVNALLRLDPTAGTFIPAHLKLVRLCLLRSVPSQALPVLDADVHAFPSKTQKATEELPSDEHEMSNAWITDKSGFAKRLDCADVLEYYLVGASIYIGLQNWTRARLFLEYILLSPSQSHTASALQVEAYKKWILVGLIAQGKPFPDPKTHDQIVWKAIKALSKPYDELALDFTQRNGKKFQANAETAFQIIQDDGNIGLVKEVSNALQRYRVIDLQRTYAALPVVRIANLLEIDAGEALQTLQSMIQGGYLAASLSGAGADTVLRFHDTATSQTQDDLEAQTTRIQALVTQVREADRRLQLTKEFVEHQKRNHRSELSIDPADAMDLTWEAPGGKMIEGDDEDLML</sequence>
<dbReference type="EMBL" id="CP099425">
    <property type="protein sequence ID" value="USW55925.1"/>
    <property type="molecule type" value="Genomic_DNA"/>
</dbReference>
<gene>
    <name evidence="3" type="ORF">Slin15195_G092440</name>
</gene>
<dbReference type="PANTHER" id="PTHR10758">
    <property type="entry name" value="26S PROTEASOME NON-ATPASE REGULATORY SUBUNIT 3/COP9 SIGNALOSOME COMPLEX SUBUNIT 3"/>
    <property type="match status" value="1"/>
</dbReference>
<dbReference type="GO" id="GO:0006511">
    <property type="term" value="P:ubiquitin-dependent protein catabolic process"/>
    <property type="evidence" value="ECO:0007669"/>
    <property type="project" value="TreeGrafter"/>
</dbReference>
<organism evidence="3 4">
    <name type="scientific">Septoria linicola</name>
    <dbReference type="NCBI Taxonomy" id="215465"/>
    <lineage>
        <taxon>Eukaryota</taxon>
        <taxon>Fungi</taxon>
        <taxon>Dikarya</taxon>
        <taxon>Ascomycota</taxon>
        <taxon>Pezizomycotina</taxon>
        <taxon>Dothideomycetes</taxon>
        <taxon>Dothideomycetidae</taxon>
        <taxon>Mycosphaerellales</taxon>
        <taxon>Mycosphaerellaceae</taxon>
        <taxon>Septoria</taxon>
    </lineage>
</organism>
<dbReference type="AlphaFoldDB" id="A0A9Q9AVJ4"/>
<evidence type="ECO:0000259" key="2">
    <source>
        <dbReference type="Pfam" id="PF22788"/>
    </source>
</evidence>
<dbReference type="InterPro" id="IPR050756">
    <property type="entry name" value="CSN3"/>
</dbReference>
<evidence type="ECO:0000313" key="3">
    <source>
        <dbReference type="EMBL" id="USW55925.1"/>
    </source>
</evidence>
<dbReference type="GO" id="GO:0008180">
    <property type="term" value="C:COP9 signalosome"/>
    <property type="evidence" value="ECO:0007669"/>
    <property type="project" value="TreeGrafter"/>
</dbReference>
<dbReference type="PANTHER" id="PTHR10758:SF1">
    <property type="entry name" value="COP9 SIGNALOSOME COMPLEX SUBUNIT 3"/>
    <property type="match status" value="1"/>
</dbReference>
<reference evidence="3" key="1">
    <citation type="submission" date="2022-06" db="EMBL/GenBank/DDBJ databases">
        <title>Complete genome sequences of two strains of the flax pathogen Septoria linicola.</title>
        <authorList>
            <person name="Lapalu N."/>
            <person name="Simon A."/>
            <person name="Demenou B."/>
            <person name="Paumier D."/>
            <person name="Guillot M.-P."/>
            <person name="Gout L."/>
            <person name="Valade R."/>
        </authorList>
    </citation>
    <scope>NUCLEOTIDE SEQUENCE</scope>
    <source>
        <strain evidence="3">SE15195</strain>
    </source>
</reference>
<name>A0A9Q9AVJ4_9PEZI</name>
<keyword evidence="1" id="KW-0963">Cytoplasm</keyword>
<proteinExistence type="predicted"/>